<dbReference type="EMBL" id="JACHHQ010000001">
    <property type="protein sequence ID" value="MBB5199064.1"/>
    <property type="molecule type" value="Genomic_DNA"/>
</dbReference>
<dbReference type="Proteomes" id="UP000571084">
    <property type="component" value="Unassembled WGS sequence"/>
</dbReference>
<sequence length="97" mass="10828">MNLPVALWIVAMFRDETASFPKETNFAQADSSRTAHHVFRKHSAKALCRNLLSGAADLADPTGLARTMLSRVQRGLLLIEYGKSLIFTDSKRNWHGT</sequence>
<proteinExistence type="predicted"/>
<dbReference type="AlphaFoldDB" id="A0A840RQR5"/>
<organism evidence="1 2">
    <name type="scientific">Glaciimonas immobilis</name>
    <dbReference type="NCBI Taxonomy" id="728004"/>
    <lineage>
        <taxon>Bacteria</taxon>
        <taxon>Pseudomonadati</taxon>
        <taxon>Pseudomonadota</taxon>
        <taxon>Betaproteobacteria</taxon>
        <taxon>Burkholderiales</taxon>
        <taxon>Oxalobacteraceae</taxon>
        <taxon>Glaciimonas</taxon>
    </lineage>
</organism>
<reference evidence="1 2" key="1">
    <citation type="submission" date="2020-08" db="EMBL/GenBank/DDBJ databases">
        <title>Genomic Encyclopedia of Type Strains, Phase IV (KMG-IV): sequencing the most valuable type-strain genomes for metagenomic binning, comparative biology and taxonomic classification.</title>
        <authorList>
            <person name="Goeker M."/>
        </authorList>
    </citation>
    <scope>NUCLEOTIDE SEQUENCE [LARGE SCALE GENOMIC DNA]</scope>
    <source>
        <strain evidence="1 2">DSM 23240</strain>
    </source>
</reference>
<protein>
    <submittedName>
        <fullName evidence="1">Uncharacterized protein</fullName>
    </submittedName>
</protein>
<evidence type="ECO:0000313" key="2">
    <source>
        <dbReference type="Proteomes" id="UP000571084"/>
    </source>
</evidence>
<evidence type="ECO:0000313" key="1">
    <source>
        <dbReference type="EMBL" id="MBB5199064.1"/>
    </source>
</evidence>
<keyword evidence="2" id="KW-1185">Reference proteome</keyword>
<gene>
    <name evidence="1" type="ORF">HNR39_000874</name>
</gene>
<name>A0A840RQR5_9BURK</name>
<comment type="caution">
    <text evidence="1">The sequence shown here is derived from an EMBL/GenBank/DDBJ whole genome shotgun (WGS) entry which is preliminary data.</text>
</comment>
<accession>A0A840RQR5</accession>